<evidence type="ECO:0000313" key="2">
    <source>
        <dbReference type="EMBL" id="NYH77207.1"/>
    </source>
</evidence>
<accession>A0A852Z4D8</accession>
<protein>
    <submittedName>
        <fullName evidence="2">Uncharacterized protein</fullName>
    </submittedName>
</protein>
<reference evidence="2 3" key="1">
    <citation type="submission" date="2020-07" db="EMBL/GenBank/DDBJ databases">
        <title>Genomic Encyclopedia of Type Strains, Phase III (KMG-III): the genomes of soil and plant-associated and newly described type strains.</title>
        <authorList>
            <person name="Whitman W."/>
        </authorList>
    </citation>
    <scope>NUCLEOTIDE SEQUENCE [LARGE SCALE GENOMIC DNA]</scope>
    <source>
        <strain evidence="2 3">CECT 8576</strain>
    </source>
</reference>
<dbReference type="RefSeq" id="WP_179533785.1">
    <property type="nucleotide sequence ID" value="NZ_JACBYW010000001.1"/>
</dbReference>
<evidence type="ECO:0000313" key="3">
    <source>
        <dbReference type="Proteomes" id="UP000548304"/>
    </source>
</evidence>
<organism evidence="2 3">
    <name type="scientific">Actinopolyspora biskrensis</name>
    <dbReference type="NCBI Taxonomy" id="1470178"/>
    <lineage>
        <taxon>Bacteria</taxon>
        <taxon>Bacillati</taxon>
        <taxon>Actinomycetota</taxon>
        <taxon>Actinomycetes</taxon>
        <taxon>Actinopolysporales</taxon>
        <taxon>Actinopolysporaceae</taxon>
        <taxon>Actinopolyspora</taxon>
    </lineage>
</organism>
<feature type="region of interest" description="Disordered" evidence="1">
    <location>
        <begin position="1"/>
        <end position="24"/>
    </location>
</feature>
<evidence type="ECO:0000256" key="1">
    <source>
        <dbReference type="SAM" id="MobiDB-lite"/>
    </source>
</evidence>
<keyword evidence="3" id="KW-1185">Reference proteome</keyword>
<gene>
    <name evidence="2" type="ORF">FHR84_000521</name>
</gene>
<name>A0A852Z4D8_9ACTN</name>
<sequence>MSDEINGMEKANSDTEAKPALSSRSDMLDHRVQVGSQTVHALGEFGQPLFDPVQTSPEGVIVVLGFVRFGWPASVQHGFEVLGMPTKRDGQRLQRPLTPTPFDRVVLDLPDYRLRDQGAIREFPLTPPQRFYALVDGRGDCRPVF</sequence>
<comment type="caution">
    <text evidence="2">The sequence shown here is derived from an EMBL/GenBank/DDBJ whole genome shotgun (WGS) entry which is preliminary data.</text>
</comment>
<dbReference type="Proteomes" id="UP000548304">
    <property type="component" value="Unassembled WGS sequence"/>
</dbReference>
<dbReference type="EMBL" id="JACBYW010000001">
    <property type="protein sequence ID" value="NYH77207.1"/>
    <property type="molecule type" value="Genomic_DNA"/>
</dbReference>
<dbReference type="AlphaFoldDB" id="A0A852Z4D8"/>
<proteinExistence type="predicted"/>